<keyword evidence="5" id="KW-0539">Nucleus</keyword>
<dbReference type="GO" id="GO:0032040">
    <property type="term" value="C:small-subunit processome"/>
    <property type="evidence" value="ECO:0007669"/>
    <property type="project" value="TreeGrafter"/>
</dbReference>
<dbReference type="SMART" id="SM01390">
    <property type="entry name" value="Ribosomal_S4"/>
    <property type="match status" value="1"/>
</dbReference>
<evidence type="ECO:0000313" key="13">
    <source>
        <dbReference type="Ensembl" id="ENSANAP00000038862.1"/>
    </source>
</evidence>
<evidence type="ECO:0000259" key="12">
    <source>
        <dbReference type="SMART" id="SM01390"/>
    </source>
</evidence>
<sequence>MVRKLKFHEQKLLKQVDFLNWEVTDHNLHELHVLRRYRLQPREDYTRAVRELARRLRDLPQGDPFRVGASAALLDKLYASGLVPTRGSLELCDFVTPLLKLCMAQHLQAAVAFVEQGHIRVSSDVVTDPAFLVTRSMEDFVTWVDSSKIKRHMLEYNEERDDFDLEV</sequence>
<evidence type="ECO:0000256" key="9">
    <source>
        <dbReference type="ARBA" id="ARBA00069727"/>
    </source>
</evidence>
<dbReference type="GO" id="GO:0042274">
    <property type="term" value="P:ribosomal small subunit biogenesis"/>
    <property type="evidence" value="ECO:0007669"/>
    <property type="project" value="TreeGrafter"/>
</dbReference>
<evidence type="ECO:0000256" key="2">
    <source>
        <dbReference type="ARBA" id="ARBA00007465"/>
    </source>
</evidence>
<dbReference type="GO" id="GO:0030515">
    <property type="term" value="F:snoRNA binding"/>
    <property type="evidence" value="ECO:0007669"/>
    <property type="project" value="TreeGrafter"/>
</dbReference>
<name>A0A2K5F050_AOTNA</name>
<dbReference type="Proteomes" id="UP000233020">
    <property type="component" value="Unplaced"/>
</dbReference>
<accession>A0A2K5F050</accession>
<dbReference type="Pfam" id="PF00163">
    <property type="entry name" value="Ribosomal_S4"/>
    <property type="match status" value="1"/>
</dbReference>
<evidence type="ECO:0000256" key="7">
    <source>
        <dbReference type="ARBA" id="ARBA00045281"/>
    </source>
</evidence>
<comment type="function">
    <text evidence="7">Component of the 60-80S U3 small nucleolar ribonucleoprotein (U3 snoRNP). Required for the early cleavages during pre-18S ribosomal RNA processing. Part of the small subunit (SSU) processome, first precursor of the small eukaryotic ribosomal subunit. During the assembly of the SSU processome in the nucleolus, many ribosome biogenesis factors, an RNA chaperone and ribosomal proteins associate with the nascent pre-rRNA and work in concert to generate RNA folding, modifications, rearrangements and cleavage as well as targeted degradation of pre-ribosomal RNA by the RNA exosome.</text>
</comment>
<evidence type="ECO:0000256" key="6">
    <source>
        <dbReference type="ARBA" id="ARBA00023274"/>
    </source>
</evidence>
<keyword evidence="3" id="KW-0690">Ribosome biogenesis</keyword>
<dbReference type="AlphaFoldDB" id="A0A2K5F050"/>
<dbReference type="STRING" id="37293.ENSANAP00000038862"/>
<evidence type="ECO:0000256" key="11">
    <source>
        <dbReference type="PROSITE-ProRule" id="PRU00182"/>
    </source>
</evidence>
<evidence type="ECO:0000256" key="4">
    <source>
        <dbReference type="ARBA" id="ARBA00022884"/>
    </source>
</evidence>
<dbReference type="Ensembl" id="ENSANAT00000056958.1">
    <property type="protein sequence ID" value="ENSANAP00000038862.1"/>
    <property type="gene ID" value="ENSANAG00000036874.1"/>
</dbReference>
<dbReference type="PROSITE" id="PS50889">
    <property type="entry name" value="S4"/>
    <property type="match status" value="1"/>
</dbReference>
<keyword evidence="4 11" id="KW-0694">RNA-binding</keyword>
<evidence type="ECO:0000256" key="3">
    <source>
        <dbReference type="ARBA" id="ARBA00022517"/>
    </source>
</evidence>
<evidence type="ECO:0000256" key="1">
    <source>
        <dbReference type="ARBA" id="ARBA00004604"/>
    </source>
</evidence>
<dbReference type="GO" id="GO:0034457">
    <property type="term" value="C:Mpp10 complex"/>
    <property type="evidence" value="ECO:0007669"/>
    <property type="project" value="TreeGrafter"/>
</dbReference>
<dbReference type="InterPro" id="IPR022801">
    <property type="entry name" value="Ribosomal_uS4"/>
</dbReference>
<organism evidence="13 14">
    <name type="scientific">Aotus nancymaae</name>
    <name type="common">Ma's night monkey</name>
    <dbReference type="NCBI Taxonomy" id="37293"/>
    <lineage>
        <taxon>Eukaryota</taxon>
        <taxon>Metazoa</taxon>
        <taxon>Chordata</taxon>
        <taxon>Craniata</taxon>
        <taxon>Vertebrata</taxon>
        <taxon>Euteleostomi</taxon>
        <taxon>Mammalia</taxon>
        <taxon>Eutheria</taxon>
        <taxon>Euarchontoglires</taxon>
        <taxon>Primates</taxon>
        <taxon>Haplorrhini</taxon>
        <taxon>Platyrrhini</taxon>
        <taxon>Aotidae</taxon>
        <taxon>Aotus</taxon>
    </lineage>
</organism>
<reference evidence="13" key="1">
    <citation type="submission" date="2025-08" db="UniProtKB">
        <authorList>
            <consortium name="Ensembl"/>
        </authorList>
    </citation>
    <scope>IDENTIFICATION</scope>
</reference>
<protein>
    <recommendedName>
        <fullName evidence="9">U3 small nucleolar ribonucleoprotein protein IMP3</fullName>
    </recommendedName>
    <alternativeName>
        <fullName evidence="10">U3 small nucleolar ribonucleoprotein protein imp3</fullName>
    </alternativeName>
</protein>
<reference evidence="13" key="2">
    <citation type="submission" date="2025-09" db="UniProtKB">
        <authorList>
            <consortium name="Ensembl"/>
        </authorList>
    </citation>
    <scope>IDENTIFICATION</scope>
</reference>
<dbReference type="PANTHER" id="PTHR11831:SF1">
    <property type="entry name" value="U3 SMALL NUCLEOLAR RIBONUCLEOPROTEIN PROTEIN IMP3"/>
    <property type="match status" value="1"/>
</dbReference>
<dbReference type="OMA" id="ERIQMTA"/>
<dbReference type="InterPro" id="IPR001912">
    <property type="entry name" value="Ribosomal_uS4_N"/>
</dbReference>
<keyword evidence="6" id="KW-0687">Ribonucleoprotein</keyword>
<proteinExistence type="inferred from homology"/>
<evidence type="ECO:0000256" key="8">
    <source>
        <dbReference type="ARBA" id="ARBA00046634"/>
    </source>
</evidence>
<comment type="subunit">
    <text evidence="8">Part of the small subunit (SSU) processome, composed of more than 70 proteins and the RNA chaperone small nucleolar RNA (snoRNA) U3. Component of a heterotrimeric complex containing IMP3, IMP4 and MPHOSPH10. Interacts with MPHOSPH10.</text>
</comment>
<comment type="subcellular location">
    <subcellularLocation>
        <location evidence="1">Nucleus</location>
        <location evidence="1">Nucleolus</location>
    </subcellularLocation>
</comment>
<dbReference type="GeneTree" id="ENSGT00550000075090"/>
<dbReference type="GO" id="GO:0019843">
    <property type="term" value="F:rRNA binding"/>
    <property type="evidence" value="ECO:0007669"/>
    <property type="project" value="InterPro"/>
</dbReference>
<evidence type="ECO:0000256" key="10">
    <source>
        <dbReference type="ARBA" id="ARBA00072223"/>
    </source>
</evidence>
<comment type="similarity">
    <text evidence="2">Belongs to the universal ribosomal protein uS4 family.</text>
</comment>
<feature type="domain" description="Small ribosomal subunit protein uS4 N-terminal" evidence="12">
    <location>
        <begin position="4"/>
        <end position="100"/>
    </location>
</feature>
<dbReference type="SUPFAM" id="SSF55174">
    <property type="entry name" value="Alpha-L RNA-binding motif"/>
    <property type="match status" value="1"/>
</dbReference>
<dbReference type="FunFam" id="3.10.290.10:FF:000006">
    <property type="entry name" value="U3 small nucleolar ribonucleoprotein IMP3"/>
    <property type="match status" value="1"/>
</dbReference>
<evidence type="ECO:0000313" key="14">
    <source>
        <dbReference type="Proteomes" id="UP000233020"/>
    </source>
</evidence>
<dbReference type="GO" id="GO:0006364">
    <property type="term" value="P:rRNA processing"/>
    <property type="evidence" value="ECO:0007669"/>
    <property type="project" value="TreeGrafter"/>
</dbReference>
<keyword evidence="14" id="KW-1185">Reference proteome</keyword>
<dbReference type="CDD" id="cd00165">
    <property type="entry name" value="S4"/>
    <property type="match status" value="1"/>
</dbReference>
<dbReference type="PANTHER" id="PTHR11831">
    <property type="entry name" value="30S 40S RIBOSOMAL PROTEIN"/>
    <property type="match status" value="1"/>
</dbReference>
<evidence type="ECO:0000256" key="5">
    <source>
        <dbReference type="ARBA" id="ARBA00023242"/>
    </source>
</evidence>